<protein>
    <submittedName>
        <fullName evidence="1">Uncharacterized protein</fullName>
    </submittedName>
</protein>
<reference evidence="1" key="1">
    <citation type="submission" date="2018-05" db="EMBL/GenBank/DDBJ databases">
        <authorList>
            <person name="Lanie J.A."/>
            <person name="Ng W.-L."/>
            <person name="Kazmierczak K.M."/>
            <person name="Andrzejewski T.M."/>
            <person name="Davidsen T.M."/>
            <person name="Wayne K.J."/>
            <person name="Tettelin H."/>
            <person name="Glass J.I."/>
            <person name="Rusch D."/>
            <person name="Podicherti R."/>
            <person name="Tsui H.-C.T."/>
            <person name="Winkler M.E."/>
        </authorList>
    </citation>
    <scope>NUCLEOTIDE SEQUENCE</scope>
</reference>
<dbReference type="Pfam" id="PF09694">
    <property type="entry name" value="Gcw_chp"/>
    <property type="match status" value="1"/>
</dbReference>
<dbReference type="AlphaFoldDB" id="A0A381SNY0"/>
<organism evidence="1">
    <name type="scientific">marine metagenome</name>
    <dbReference type="NCBI Taxonomy" id="408172"/>
    <lineage>
        <taxon>unclassified sequences</taxon>
        <taxon>metagenomes</taxon>
        <taxon>ecological metagenomes</taxon>
    </lineage>
</organism>
<dbReference type="InterPro" id="IPR010239">
    <property type="entry name" value="CHP02001"/>
</dbReference>
<proteinExistence type="predicted"/>
<sequence length="220" mass="23594">MQKLILGIAAVVLSASAGAVDFSGSVGYASDYIWRGITKSNEEQIFMGSGRLGHESGAYVNVNFFTGVDFPAATDQSQELDYTVGFAKDVGDGLFGLDVGYTRHTYVGDERDDAVGELHGMVSKGPANVTVFRVIGEDEDQASYVVGSVSATELIKKEMPVDVSVFYGTQLPVEDDDERVSDYGMVASVGIKDRGSLSYKLSKLSEDEEVTHSVGVTIKF</sequence>
<name>A0A381SNY0_9ZZZZ</name>
<gene>
    <name evidence="1" type="ORF">METZ01_LOCUS55837</name>
</gene>
<evidence type="ECO:0000313" key="1">
    <source>
        <dbReference type="EMBL" id="SVA02983.1"/>
    </source>
</evidence>
<accession>A0A381SNY0</accession>
<dbReference type="EMBL" id="UINC01003062">
    <property type="protein sequence ID" value="SVA02983.1"/>
    <property type="molecule type" value="Genomic_DNA"/>
</dbReference>
<dbReference type="NCBIfam" id="TIGR02001">
    <property type="entry name" value="gcw_chp"/>
    <property type="match status" value="1"/>
</dbReference>